<accession>A0AAU7JJK0</accession>
<organism evidence="2">
    <name type="scientific">Alsobacter sp. KACC 23698</name>
    <dbReference type="NCBI Taxonomy" id="3149229"/>
    <lineage>
        <taxon>Bacteria</taxon>
        <taxon>Pseudomonadati</taxon>
        <taxon>Pseudomonadota</taxon>
        <taxon>Alphaproteobacteria</taxon>
        <taxon>Hyphomicrobiales</taxon>
        <taxon>Alsobacteraceae</taxon>
        <taxon>Alsobacter</taxon>
    </lineage>
</organism>
<dbReference type="EMBL" id="CP157484">
    <property type="protein sequence ID" value="XBO40244.1"/>
    <property type="molecule type" value="Genomic_DNA"/>
</dbReference>
<evidence type="ECO:0000259" key="1">
    <source>
        <dbReference type="Pfam" id="PF05050"/>
    </source>
</evidence>
<keyword evidence="2" id="KW-0489">Methyltransferase</keyword>
<gene>
    <name evidence="2" type="ORF">ABEG18_05540</name>
</gene>
<dbReference type="RefSeq" id="WP_406857099.1">
    <property type="nucleotide sequence ID" value="NZ_CP157484.1"/>
</dbReference>
<keyword evidence="2" id="KW-0808">Transferase</keyword>
<feature type="domain" description="Methyltransferase FkbM" evidence="1">
    <location>
        <begin position="46"/>
        <end position="212"/>
    </location>
</feature>
<dbReference type="InterPro" id="IPR006342">
    <property type="entry name" value="FkbM_mtfrase"/>
</dbReference>
<proteinExistence type="predicted"/>
<dbReference type="PANTHER" id="PTHR34203:SF15">
    <property type="entry name" value="SLL1173 PROTEIN"/>
    <property type="match status" value="1"/>
</dbReference>
<dbReference type="AlphaFoldDB" id="A0AAU7JJK0"/>
<dbReference type="Pfam" id="PF05050">
    <property type="entry name" value="Methyltransf_21"/>
    <property type="match status" value="1"/>
</dbReference>
<dbReference type="InterPro" id="IPR029063">
    <property type="entry name" value="SAM-dependent_MTases_sf"/>
</dbReference>
<dbReference type="SUPFAM" id="SSF53335">
    <property type="entry name" value="S-adenosyl-L-methionine-dependent methyltransferases"/>
    <property type="match status" value="1"/>
</dbReference>
<dbReference type="GO" id="GO:0032259">
    <property type="term" value="P:methylation"/>
    <property type="evidence" value="ECO:0007669"/>
    <property type="project" value="UniProtKB-KW"/>
</dbReference>
<dbReference type="NCBIfam" id="TIGR01444">
    <property type="entry name" value="fkbM_fam"/>
    <property type="match status" value="1"/>
</dbReference>
<name>A0AAU7JJK0_9HYPH</name>
<reference evidence="2" key="1">
    <citation type="submission" date="2024-05" db="EMBL/GenBank/DDBJ databases">
        <authorList>
            <person name="Kim S."/>
            <person name="Heo J."/>
            <person name="Choi H."/>
            <person name="Choi Y."/>
            <person name="Kwon S.-W."/>
            <person name="Kim Y."/>
        </authorList>
    </citation>
    <scope>NUCLEOTIDE SEQUENCE</scope>
    <source>
        <strain evidence="2">KACC 23698</strain>
    </source>
</reference>
<dbReference type="InterPro" id="IPR052514">
    <property type="entry name" value="SAM-dependent_MTase"/>
</dbReference>
<dbReference type="PANTHER" id="PTHR34203">
    <property type="entry name" value="METHYLTRANSFERASE, FKBM FAMILY PROTEIN"/>
    <property type="match status" value="1"/>
</dbReference>
<evidence type="ECO:0000313" key="2">
    <source>
        <dbReference type="EMBL" id="XBO40244.1"/>
    </source>
</evidence>
<protein>
    <submittedName>
        <fullName evidence="2">FkbM family methyltransferase</fullName>
    </submittedName>
</protein>
<dbReference type="Gene3D" id="3.40.50.150">
    <property type="entry name" value="Vaccinia Virus protein VP39"/>
    <property type="match status" value="1"/>
</dbReference>
<dbReference type="GO" id="GO:0008168">
    <property type="term" value="F:methyltransferase activity"/>
    <property type="evidence" value="ECO:0007669"/>
    <property type="project" value="UniProtKB-KW"/>
</dbReference>
<sequence length="265" mass="29091">MKDGFWMQLDPRQSVDREMVARGGVWEPALRAVMKRYLRPGDAFVDVGAHKGWASCLGARLTGPGGLVVSVDPDPRAFAGLMANIVRNEFATVQACQCALGDADGELRLSLTRTIGNTSAFPNHIARSEVVEELTVRCTTLDSLLRGLDIKGRDLPLIKMDAEGAEPTIWDGMQATLSAFKPAIALEINYASLQAARRDLGEFKTAMEQSGYTRWFRMTVQSGVWGRPQLSLKATDLFGEDELLIDVLAIPQDGDRMAAIRPFIH</sequence>